<keyword evidence="12" id="KW-1185">Reference proteome</keyword>
<keyword evidence="4" id="KW-0249">Electron transport</keyword>
<dbReference type="Proteomes" id="UP000027920">
    <property type="component" value="Unassembled WGS sequence"/>
</dbReference>
<evidence type="ECO:0000256" key="1">
    <source>
        <dbReference type="ARBA" id="ARBA00004370"/>
    </source>
</evidence>
<keyword evidence="2" id="KW-0813">Transport</keyword>
<evidence type="ECO:0000256" key="2">
    <source>
        <dbReference type="ARBA" id="ARBA00022448"/>
    </source>
</evidence>
<accession>A0A072PMS8</accession>
<evidence type="ECO:0000256" key="6">
    <source>
        <dbReference type="ARBA" id="ARBA00023136"/>
    </source>
</evidence>
<feature type="compositionally biased region" description="Polar residues" evidence="7">
    <location>
        <begin position="316"/>
        <end position="328"/>
    </location>
</feature>
<dbReference type="OrthoDB" id="19261at2759"/>
<evidence type="ECO:0000256" key="7">
    <source>
        <dbReference type="SAM" id="MobiDB-lite"/>
    </source>
</evidence>
<feature type="signal peptide" evidence="9">
    <location>
        <begin position="1"/>
        <end position="21"/>
    </location>
</feature>
<keyword evidence="6 8" id="KW-0472">Membrane</keyword>
<evidence type="ECO:0000256" key="8">
    <source>
        <dbReference type="SAM" id="Phobius"/>
    </source>
</evidence>
<feature type="region of interest" description="Disordered" evidence="7">
    <location>
        <begin position="302"/>
        <end position="352"/>
    </location>
</feature>
<evidence type="ECO:0000256" key="4">
    <source>
        <dbReference type="ARBA" id="ARBA00022982"/>
    </source>
</evidence>
<feature type="transmembrane region" description="Helical" evidence="8">
    <location>
        <begin position="125"/>
        <end position="146"/>
    </location>
</feature>
<dbReference type="GeneID" id="25277885"/>
<feature type="domain" description="Cytochrome b561" evidence="10">
    <location>
        <begin position="97"/>
        <end position="290"/>
    </location>
</feature>
<reference evidence="11 12" key="1">
    <citation type="submission" date="2013-03" db="EMBL/GenBank/DDBJ databases">
        <title>The Genome Sequence of Exophiala aquamarina CBS 119918.</title>
        <authorList>
            <consortium name="The Broad Institute Genomics Platform"/>
            <person name="Cuomo C."/>
            <person name="de Hoog S."/>
            <person name="Gorbushina A."/>
            <person name="Walker B."/>
            <person name="Young S.K."/>
            <person name="Zeng Q."/>
            <person name="Gargeya S."/>
            <person name="Fitzgerald M."/>
            <person name="Haas B."/>
            <person name="Abouelleil A."/>
            <person name="Allen A.W."/>
            <person name="Alvarado L."/>
            <person name="Arachchi H.M."/>
            <person name="Berlin A.M."/>
            <person name="Chapman S.B."/>
            <person name="Gainer-Dewar J."/>
            <person name="Goldberg J."/>
            <person name="Griggs A."/>
            <person name="Gujja S."/>
            <person name="Hansen M."/>
            <person name="Howarth C."/>
            <person name="Imamovic A."/>
            <person name="Ireland A."/>
            <person name="Larimer J."/>
            <person name="McCowan C."/>
            <person name="Murphy C."/>
            <person name="Pearson M."/>
            <person name="Poon T.W."/>
            <person name="Priest M."/>
            <person name="Roberts A."/>
            <person name="Saif S."/>
            <person name="Shea T."/>
            <person name="Sisk P."/>
            <person name="Sykes S."/>
            <person name="Wortman J."/>
            <person name="Nusbaum C."/>
            <person name="Birren B."/>
        </authorList>
    </citation>
    <scope>NUCLEOTIDE SEQUENCE [LARGE SCALE GENOMIC DNA]</scope>
    <source>
        <strain evidence="11 12">CBS 119918</strain>
    </source>
</reference>
<dbReference type="AlphaFoldDB" id="A0A072PMS8"/>
<feature type="transmembrane region" description="Helical" evidence="8">
    <location>
        <begin position="270"/>
        <end position="289"/>
    </location>
</feature>
<dbReference type="RefSeq" id="XP_013263969.1">
    <property type="nucleotide sequence ID" value="XM_013408515.1"/>
</dbReference>
<evidence type="ECO:0000313" key="11">
    <source>
        <dbReference type="EMBL" id="KEF61379.1"/>
    </source>
</evidence>
<dbReference type="PANTHER" id="PTHR47797">
    <property type="entry name" value="DEHYDROGENASE, PUTATIVE (AFU_ORTHOLOGUE AFUA_8G05805)-RELATED"/>
    <property type="match status" value="1"/>
</dbReference>
<dbReference type="HOGENOM" id="CLU_787622_0_0_1"/>
<comment type="subcellular location">
    <subcellularLocation>
        <location evidence="1">Membrane</location>
    </subcellularLocation>
</comment>
<feature type="transmembrane region" description="Helical" evidence="8">
    <location>
        <begin position="158"/>
        <end position="185"/>
    </location>
</feature>
<keyword evidence="5 8" id="KW-1133">Transmembrane helix</keyword>
<keyword evidence="3 8" id="KW-0812">Transmembrane</keyword>
<dbReference type="VEuPathDB" id="FungiDB:A1O9_02945"/>
<evidence type="ECO:0000256" key="3">
    <source>
        <dbReference type="ARBA" id="ARBA00022692"/>
    </source>
</evidence>
<dbReference type="Gene3D" id="1.20.120.1770">
    <property type="match status" value="1"/>
</dbReference>
<evidence type="ECO:0000313" key="12">
    <source>
        <dbReference type="Proteomes" id="UP000027920"/>
    </source>
</evidence>
<proteinExistence type="predicted"/>
<dbReference type="PROSITE" id="PS50939">
    <property type="entry name" value="CYTOCHROME_B561"/>
    <property type="match status" value="1"/>
</dbReference>
<name>A0A072PMS8_9EURO</name>
<comment type="caution">
    <text evidence="11">The sequence shown here is derived from an EMBL/GenBank/DDBJ whole genome shotgun (WGS) entry which is preliminary data.</text>
</comment>
<dbReference type="InterPro" id="IPR006593">
    <property type="entry name" value="Cyt_b561/ferric_Rdtase_TM"/>
</dbReference>
<feature type="transmembrane region" description="Helical" evidence="8">
    <location>
        <begin position="197"/>
        <end position="216"/>
    </location>
</feature>
<sequence>MKTKSLINLLLSTVPPTLVLSQTPTTFATPWPKGSTATPTTPTTSSATFPTEAVLTGAGAPPWPPTDAIIPSSAWSSGAFPTVSWPPIGAGPPHWRPNWPTTGTKPPQIPEWVFRIPKNVLPMRIAHAALAASAFLLFFPIGGVIIRIFDPRLERYSYIVWVHVILQGVGYVLFTAAAGMGIYIAKHLHALSKYHPIIGIFIFALMAVQPVTELLNHYLFERYPNVRYVGYVHLWLGRFLLAAGIVNGGLGFHFAESIPGPKWPQWPKVAYGAIATLVVVIYVAIIIVWTKLNAEGEALHDVDDEETTPRGATAEVKTSTSSGVNATTAADGIQVIPGPAREMKQGPRSNAV</sequence>
<feature type="transmembrane region" description="Helical" evidence="8">
    <location>
        <begin position="228"/>
        <end position="250"/>
    </location>
</feature>
<dbReference type="STRING" id="1182545.A0A072PMS8"/>
<dbReference type="SMART" id="SM00665">
    <property type="entry name" value="B561"/>
    <property type="match status" value="1"/>
</dbReference>
<dbReference type="GO" id="GO:0016020">
    <property type="term" value="C:membrane"/>
    <property type="evidence" value="ECO:0007669"/>
    <property type="project" value="UniProtKB-SubCell"/>
</dbReference>
<protein>
    <recommendedName>
        <fullName evidence="10">Cytochrome b561 domain-containing protein</fullName>
    </recommendedName>
</protein>
<keyword evidence="9" id="KW-0732">Signal</keyword>
<evidence type="ECO:0000256" key="5">
    <source>
        <dbReference type="ARBA" id="ARBA00022989"/>
    </source>
</evidence>
<evidence type="ECO:0000256" key="9">
    <source>
        <dbReference type="SAM" id="SignalP"/>
    </source>
</evidence>
<organism evidence="11 12">
    <name type="scientific">Exophiala aquamarina CBS 119918</name>
    <dbReference type="NCBI Taxonomy" id="1182545"/>
    <lineage>
        <taxon>Eukaryota</taxon>
        <taxon>Fungi</taxon>
        <taxon>Dikarya</taxon>
        <taxon>Ascomycota</taxon>
        <taxon>Pezizomycotina</taxon>
        <taxon>Eurotiomycetes</taxon>
        <taxon>Chaetothyriomycetidae</taxon>
        <taxon>Chaetothyriales</taxon>
        <taxon>Herpotrichiellaceae</taxon>
        <taxon>Exophiala</taxon>
    </lineage>
</organism>
<feature type="chain" id="PRO_5001681777" description="Cytochrome b561 domain-containing protein" evidence="9">
    <location>
        <begin position="22"/>
        <end position="352"/>
    </location>
</feature>
<evidence type="ECO:0000259" key="10">
    <source>
        <dbReference type="PROSITE" id="PS50939"/>
    </source>
</evidence>
<dbReference type="CDD" id="cd08760">
    <property type="entry name" value="Cyt_b561_FRRS1_like"/>
    <property type="match status" value="1"/>
</dbReference>
<dbReference type="PANTHER" id="PTHR47797:SF1">
    <property type="entry name" value="CYTOCHROME B561 DOMAIN-CONTAINING PROTEIN-RELATED"/>
    <property type="match status" value="1"/>
</dbReference>
<dbReference type="EMBL" id="AMGV01000002">
    <property type="protein sequence ID" value="KEF61379.1"/>
    <property type="molecule type" value="Genomic_DNA"/>
</dbReference>
<gene>
    <name evidence="11" type="ORF">A1O9_02945</name>
</gene>